<dbReference type="GO" id="GO:0030870">
    <property type="term" value="C:Mre11 complex"/>
    <property type="evidence" value="ECO:0007669"/>
    <property type="project" value="InterPro"/>
</dbReference>
<dbReference type="InterPro" id="IPR029052">
    <property type="entry name" value="Metallo-depent_PP-like"/>
</dbReference>
<evidence type="ECO:0000256" key="6">
    <source>
        <dbReference type="ARBA" id="ARBA00022722"/>
    </source>
</evidence>
<dbReference type="Proteomes" id="UP000183832">
    <property type="component" value="Unassembled WGS sequence"/>
</dbReference>
<evidence type="ECO:0000256" key="2">
    <source>
        <dbReference type="ARBA" id="ARBA00004123"/>
    </source>
</evidence>
<accession>A0A1J1HP34</accession>
<dbReference type="GO" id="GO:0006303">
    <property type="term" value="P:double-strand break repair via nonhomologous end joining"/>
    <property type="evidence" value="ECO:0007669"/>
    <property type="project" value="TreeGrafter"/>
</dbReference>
<dbReference type="STRING" id="568069.A0A1J1HP34"/>
<evidence type="ECO:0000256" key="4">
    <source>
        <dbReference type="ARBA" id="ARBA00009028"/>
    </source>
</evidence>
<proteinExistence type="inferred from homology"/>
<dbReference type="InterPro" id="IPR004843">
    <property type="entry name" value="Calcineurin-like_PHP"/>
</dbReference>
<dbReference type="InterPro" id="IPR003701">
    <property type="entry name" value="Mre11"/>
</dbReference>
<dbReference type="PANTHER" id="PTHR10139">
    <property type="entry name" value="DOUBLE-STRAND BREAK REPAIR PROTEIN MRE11"/>
    <property type="match status" value="1"/>
</dbReference>
<comment type="similarity">
    <text evidence="4 17">Belongs to the MRE11/RAD32 family.</text>
</comment>
<evidence type="ECO:0000313" key="21">
    <source>
        <dbReference type="Proteomes" id="UP000183832"/>
    </source>
</evidence>
<dbReference type="EMBL" id="CVRI01000014">
    <property type="protein sequence ID" value="CRK89813.1"/>
    <property type="molecule type" value="Genomic_DNA"/>
</dbReference>
<keyword evidence="11 17" id="KW-0269">Exonuclease</keyword>
<dbReference type="Pfam" id="PF04152">
    <property type="entry name" value="Mre11_DNA_bind"/>
    <property type="match status" value="1"/>
</dbReference>
<dbReference type="PANTHER" id="PTHR10139:SF1">
    <property type="entry name" value="DOUBLE-STRAND BREAK REPAIR PROTEIN MRE11"/>
    <property type="match status" value="1"/>
</dbReference>
<keyword evidence="8 17" id="KW-0255">Endonuclease</keyword>
<dbReference type="InterPro" id="IPR007281">
    <property type="entry name" value="Mre11_DNA-bd"/>
</dbReference>
<evidence type="ECO:0000256" key="18">
    <source>
        <dbReference type="SAM" id="MobiDB-lite"/>
    </source>
</evidence>
<dbReference type="GO" id="GO:0031573">
    <property type="term" value="P:mitotic intra-S DNA damage checkpoint signaling"/>
    <property type="evidence" value="ECO:0007669"/>
    <property type="project" value="TreeGrafter"/>
</dbReference>
<organism evidence="20 21">
    <name type="scientific">Clunio marinus</name>
    <dbReference type="NCBI Taxonomy" id="568069"/>
    <lineage>
        <taxon>Eukaryota</taxon>
        <taxon>Metazoa</taxon>
        <taxon>Ecdysozoa</taxon>
        <taxon>Arthropoda</taxon>
        <taxon>Hexapoda</taxon>
        <taxon>Insecta</taxon>
        <taxon>Pterygota</taxon>
        <taxon>Neoptera</taxon>
        <taxon>Endopterygota</taxon>
        <taxon>Diptera</taxon>
        <taxon>Nematocera</taxon>
        <taxon>Chironomoidea</taxon>
        <taxon>Chironomidae</taxon>
        <taxon>Clunio</taxon>
    </lineage>
</organism>
<comment type="cofactor">
    <cofactor evidence="1">
        <name>Mn(2+)</name>
        <dbReference type="ChEBI" id="CHEBI:29035"/>
    </cofactor>
</comment>
<feature type="region of interest" description="Disordered" evidence="18">
    <location>
        <begin position="461"/>
        <end position="528"/>
    </location>
</feature>
<dbReference type="GO" id="GO:0097552">
    <property type="term" value="P:mitochondrial double-strand break repair via homologous recombination"/>
    <property type="evidence" value="ECO:0007669"/>
    <property type="project" value="TreeGrafter"/>
</dbReference>
<dbReference type="FunFam" id="3.60.21.10:FF:000011">
    <property type="entry name" value="Double-strand break repair protein"/>
    <property type="match status" value="1"/>
</dbReference>
<comment type="subcellular location">
    <subcellularLocation>
        <location evidence="3">Chromosome</location>
    </subcellularLocation>
    <subcellularLocation>
        <location evidence="2">Nucleus</location>
    </subcellularLocation>
</comment>
<name>A0A1J1HP34_9DIPT</name>
<evidence type="ECO:0000256" key="9">
    <source>
        <dbReference type="ARBA" id="ARBA00022763"/>
    </source>
</evidence>
<keyword evidence="13 17" id="KW-0464">Manganese</keyword>
<keyword evidence="10 17" id="KW-0378">Hydrolase</keyword>
<dbReference type="AlphaFoldDB" id="A0A1J1HP34"/>
<keyword evidence="12 17" id="KW-0234">DNA repair</keyword>
<evidence type="ECO:0000256" key="15">
    <source>
        <dbReference type="ARBA" id="ARBA00023254"/>
    </source>
</evidence>
<dbReference type="InterPro" id="IPR038487">
    <property type="entry name" value="Mre11_capping_dom"/>
</dbReference>
<dbReference type="GO" id="GO:0042138">
    <property type="term" value="P:meiotic DNA double-strand break formation"/>
    <property type="evidence" value="ECO:0007669"/>
    <property type="project" value="TreeGrafter"/>
</dbReference>
<keyword evidence="7" id="KW-0479">Metal-binding</keyword>
<keyword evidence="6 17" id="KW-0540">Nuclease</keyword>
<evidence type="ECO:0000259" key="19">
    <source>
        <dbReference type="SMART" id="SM01347"/>
    </source>
</evidence>
<dbReference type="GO" id="GO:0007095">
    <property type="term" value="P:mitotic G2 DNA damage checkpoint signaling"/>
    <property type="evidence" value="ECO:0007669"/>
    <property type="project" value="TreeGrafter"/>
</dbReference>
<evidence type="ECO:0000256" key="14">
    <source>
        <dbReference type="ARBA" id="ARBA00023242"/>
    </source>
</evidence>
<evidence type="ECO:0000313" key="20">
    <source>
        <dbReference type="EMBL" id="CRK89813.1"/>
    </source>
</evidence>
<dbReference type="GO" id="GO:0000723">
    <property type="term" value="P:telomere maintenance"/>
    <property type="evidence" value="ECO:0007669"/>
    <property type="project" value="TreeGrafter"/>
</dbReference>
<evidence type="ECO:0000256" key="11">
    <source>
        <dbReference type="ARBA" id="ARBA00022839"/>
    </source>
</evidence>
<evidence type="ECO:0000256" key="16">
    <source>
        <dbReference type="PIRSR" id="PIRSR000882-1"/>
    </source>
</evidence>
<sequence length="547" mass="62003">MTTLNGSSATSKASSNESLFKILVASDIHLGYKEKHQILSDDSFIAFEEILQIANSRDVDFILLGGDLFHDAMPSPNSLNRCILLLRTYVMGDKMIEFEFLSDQNQNFEGSFNHKVNYEDLNLNVAIPVFSIHGNHDDMSGTGRLSALDLLSSAGFLNYIGKWLDLSQVTIAPVVLQKNSTKLALYGLSHIHDARLVRLFRDRKITIVKPEFDEDEVFNLMVLHQNRADRGRLNYLPEDKLPHFMDLIIWGHEHDCRIQPEQNGKMFVSQPGSSVATSLCEGEAIEKKVGILHVNEKSFNMEPVSLKTVRPFIFRSINIEEFVEELHLNERNIKENVEKFYAQQIEEMIDESKKKITGHPKQPTLPLIRLRIVYLDENHLINCARFGQKYEKRIANPESALHFKKIVVRTKQSGYNPDDIKMQSAFDKKKQQDCVEDVVESYFNDSENAKEAFQEAVIENSRQKPTSVPNVQLIDEDDDSKLKTTTSSTSSTRGRSARGRGRGTSSTALNVRTVRGKADQSLSAALKQRSTKSIVNKSIYIDDSDSD</sequence>
<evidence type="ECO:0000256" key="1">
    <source>
        <dbReference type="ARBA" id="ARBA00001936"/>
    </source>
</evidence>
<evidence type="ECO:0000256" key="17">
    <source>
        <dbReference type="RuleBase" id="RU003447"/>
    </source>
</evidence>
<dbReference type="NCBIfam" id="TIGR00583">
    <property type="entry name" value="mre11"/>
    <property type="match status" value="1"/>
</dbReference>
<evidence type="ECO:0000256" key="7">
    <source>
        <dbReference type="ARBA" id="ARBA00022723"/>
    </source>
</evidence>
<dbReference type="GO" id="GO:0008296">
    <property type="term" value="F:3'-5'-DNA exonuclease activity"/>
    <property type="evidence" value="ECO:0007669"/>
    <property type="project" value="InterPro"/>
</dbReference>
<dbReference type="SUPFAM" id="SSF56300">
    <property type="entry name" value="Metallo-dependent phosphatases"/>
    <property type="match status" value="1"/>
</dbReference>
<dbReference type="GO" id="GO:0035861">
    <property type="term" value="C:site of double-strand break"/>
    <property type="evidence" value="ECO:0007669"/>
    <property type="project" value="TreeGrafter"/>
</dbReference>
<dbReference type="SMART" id="SM01347">
    <property type="entry name" value="Mre11_DNA_bind"/>
    <property type="match status" value="1"/>
</dbReference>
<evidence type="ECO:0000256" key="10">
    <source>
        <dbReference type="ARBA" id="ARBA00022801"/>
    </source>
</evidence>
<evidence type="ECO:0000256" key="3">
    <source>
        <dbReference type="ARBA" id="ARBA00004286"/>
    </source>
</evidence>
<protein>
    <submittedName>
        <fullName evidence="20">CLUMA_CG003472, isoform A</fullName>
    </submittedName>
</protein>
<dbReference type="Pfam" id="PF00149">
    <property type="entry name" value="Metallophos"/>
    <property type="match status" value="1"/>
</dbReference>
<keyword evidence="14 17" id="KW-0539">Nucleus</keyword>
<keyword evidence="5" id="KW-0158">Chromosome</keyword>
<feature type="active site" description="Proton donor" evidence="16">
    <location>
        <position position="136"/>
    </location>
</feature>
<keyword evidence="9 17" id="KW-0227">DNA damage</keyword>
<dbReference type="GO" id="GO:0000724">
    <property type="term" value="P:double-strand break repair via homologous recombination"/>
    <property type="evidence" value="ECO:0007669"/>
    <property type="project" value="TreeGrafter"/>
</dbReference>
<dbReference type="PIRSF" id="PIRSF000882">
    <property type="entry name" value="DSB_repair_MRE11"/>
    <property type="match status" value="1"/>
</dbReference>
<evidence type="ECO:0000256" key="12">
    <source>
        <dbReference type="ARBA" id="ARBA00023204"/>
    </source>
</evidence>
<dbReference type="InterPro" id="IPR041796">
    <property type="entry name" value="Mre11_N"/>
</dbReference>
<keyword evidence="15 17" id="KW-0469">Meiosis</keyword>
<dbReference type="Gene3D" id="3.30.110.110">
    <property type="entry name" value="Mre11, capping domain"/>
    <property type="match status" value="1"/>
</dbReference>
<evidence type="ECO:0000256" key="5">
    <source>
        <dbReference type="ARBA" id="ARBA00022454"/>
    </source>
</evidence>
<feature type="compositionally biased region" description="Low complexity" evidence="18">
    <location>
        <begin position="484"/>
        <end position="494"/>
    </location>
</feature>
<dbReference type="GO" id="GO:0030145">
    <property type="term" value="F:manganese ion binding"/>
    <property type="evidence" value="ECO:0007669"/>
    <property type="project" value="InterPro"/>
</dbReference>
<dbReference type="CDD" id="cd00840">
    <property type="entry name" value="MPP_Mre11_N"/>
    <property type="match status" value="1"/>
</dbReference>
<dbReference type="Gene3D" id="3.60.21.10">
    <property type="match status" value="1"/>
</dbReference>
<evidence type="ECO:0000256" key="13">
    <source>
        <dbReference type="ARBA" id="ARBA00023211"/>
    </source>
</evidence>
<evidence type="ECO:0000256" key="8">
    <source>
        <dbReference type="ARBA" id="ARBA00022759"/>
    </source>
</evidence>
<dbReference type="OrthoDB" id="30417at2759"/>
<gene>
    <name evidence="20" type="ORF">CLUMA_CG003472</name>
</gene>
<keyword evidence="21" id="KW-1185">Reference proteome</keyword>
<dbReference type="GO" id="GO:0000014">
    <property type="term" value="F:single-stranded DNA endodeoxyribonuclease activity"/>
    <property type="evidence" value="ECO:0007669"/>
    <property type="project" value="TreeGrafter"/>
</dbReference>
<feature type="domain" description="Mre11 DNA-binding" evidence="19">
    <location>
        <begin position="299"/>
        <end position="460"/>
    </location>
</feature>
<reference evidence="20 21" key="1">
    <citation type="submission" date="2015-04" db="EMBL/GenBank/DDBJ databases">
        <authorList>
            <person name="Syromyatnikov M.Y."/>
            <person name="Popov V.N."/>
        </authorList>
    </citation>
    <scope>NUCLEOTIDE SEQUENCE [LARGE SCALE GENOMIC DNA]</scope>
</reference>